<sequence>MTEENKKEVKTVVAIEEPVARILDLQSKYRMDQETMIIYMNSLNLMNILSLVNRRYGTGSGQSLQMSGMPQPPVPNQGAAAGSGMTWENMAGMLMKLFANQGQDGSTQGGQGINPSVLLNMLSALCGQNLDLNSLMKVLPALMGSGTKPAPKTAAQDARQAAQNPGAGGGSSKGEAKDSGPGGGGAGGQPAARHEVPKIMKWDRFDERKKA</sequence>
<dbReference type="Proteomes" id="UP000054705">
    <property type="component" value="Unassembled WGS sequence"/>
</dbReference>
<comment type="caution">
    <text evidence="2">The sequence shown here is derived from an EMBL/GenBank/DDBJ whole genome shotgun (WGS) entry which is preliminary data.</text>
</comment>
<dbReference type="AlphaFoldDB" id="A0A101HV46"/>
<organism evidence="2 3">
    <name type="scientific">Pelotomaculum thermopropionicum</name>
    <dbReference type="NCBI Taxonomy" id="110500"/>
    <lineage>
        <taxon>Bacteria</taxon>
        <taxon>Bacillati</taxon>
        <taxon>Bacillota</taxon>
        <taxon>Clostridia</taxon>
        <taxon>Eubacteriales</taxon>
        <taxon>Desulfotomaculaceae</taxon>
        <taxon>Pelotomaculum</taxon>
    </lineage>
</organism>
<evidence type="ECO:0000313" key="2">
    <source>
        <dbReference type="EMBL" id="KUK83673.1"/>
    </source>
</evidence>
<evidence type="ECO:0000313" key="3">
    <source>
        <dbReference type="Proteomes" id="UP000054705"/>
    </source>
</evidence>
<name>A0A101HV46_9FIRM</name>
<proteinExistence type="predicted"/>
<dbReference type="EMBL" id="LGGS01000020">
    <property type="protein sequence ID" value="KUK83673.1"/>
    <property type="molecule type" value="Genomic_DNA"/>
</dbReference>
<protein>
    <submittedName>
        <fullName evidence="2">Uncharacterized protein</fullName>
    </submittedName>
</protein>
<gene>
    <name evidence="2" type="ORF">XD97_0125</name>
</gene>
<feature type="compositionally biased region" description="Basic and acidic residues" evidence="1">
    <location>
        <begin position="192"/>
        <end position="211"/>
    </location>
</feature>
<reference evidence="3" key="1">
    <citation type="journal article" date="2015" name="MBio">
        <title>Genome-Resolved Metagenomic Analysis Reveals Roles for Candidate Phyla and Other Microbial Community Members in Biogeochemical Transformations in Oil Reservoirs.</title>
        <authorList>
            <person name="Hu P."/>
            <person name="Tom L."/>
            <person name="Singh A."/>
            <person name="Thomas B.C."/>
            <person name="Baker B.J."/>
            <person name="Piceno Y.M."/>
            <person name="Andersen G.L."/>
            <person name="Banfield J.F."/>
        </authorList>
    </citation>
    <scope>NUCLEOTIDE SEQUENCE [LARGE SCALE GENOMIC DNA]</scope>
</reference>
<feature type="region of interest" description="Disordered" evidence="1">
    <location>
        <begin position="62"/>
        <end position="81"/>
    </location>
</feature>
<accession>A0A101HV46</accession>
<feature type="region of interest" description="Disordered" evidence="1">
    <location>
        <begin position="147"/>
        <end position="211"/>
    </location>
</feature>
<evidence type="ECO:0000256" key="1">
    <source>
        <dbReference type="SAM" id="MobiDB-lite"/>
    </source>
</evidence>